<reference evidence="2" key="1">
    <citation type="journal article" date="2019" name="Sci. Rep.">
        <title>Draft genome of Tanacetum cinerariifolium, the natural source of mosquito coil.</title>
        <authorList>
            <person name="Yamashiro T."/>
            <person name="Shiraishi A."/>
            <person name="Satake H."/>
            <person name="Nakayama K."/>
        </authorList>
    </citation>
    <scope>NUCLEOTIDE SEQUENCE</scope>
</reference>
<sequence>MKEREVKAIKEIEKRIKEKEIQQQESLVTEGTTLKDNLSTYDTIFDATSVIEGSTMEVCLVTEGTVIDACLVTEDAVLDSLVAKESTVDSSILILYTHLKETMIRDIVAIDKYLIEAILHKHEIKKRLELQSNVVQINPVQALEASLVVIESSGTESENNSLKNTFSRLENEHTSSNKESSTSEGND</sequence>
<dbReference type="EMBL" id="BKCJ010263805">
    <property type="protein sequence ID" value="GEZ30955.1"/>
    <property type="molecule type" value="Genomic_DNA"/>
</dbReference>
<organism evidence="2">
    <name type="scientific">Tanacetum cinerariifolium</name>
    <name type="common">Dalmatian daisy</name>
    <name type="synonym">Chrysanthemum cinerariifolium</name>
    <dbReference type="NCBI Taxonomy" id="118510"/>
    <lineage>
        <taxon>Eukaryota</taxon>
        <taxon>Viridiplantae</taxon>
        <taxon>Streptophyta</taxon>
        <taxon>Embryophyta</taxon>
        <taxon>Tracheophyta</taxon>
        <taxon>Spermatophyta</taxon>
        <taxon>Magnoliopsida</taxon>
        <taxon>eudicotyledons</taxon>
        <taxon>Gunneridae</taxon>
        <taxon>Pentapetalae</taxon>
        <taxon>asterids</taxon>
        <taxon>campanulids</taxon>
        <taxon>Asterales</taxon>
        <taxon>Asteraceae</taxon>
        <taxon>Asteroideae</taxon>
        <taxon>Anthemideae</taxon>
        <taxon>Anthemidinae</taxon>
        <taxon>Tanacetum</taxon>
    </lineage>
</organism>
<feature type="compositionally biased region" description="Polar residues" evidence="1">
    <location>
        <begin position="177"/>
        <end position="187"/>
    </location>
</feature>
<feature type="compositionally biased region" description="Polar residues" evidence="1">
    <location>
        <begin position="157"/>
        <end position="168"/>
    </location>
</feature>
<protein>
    <submittedName>
        <fullName evidence="2">Uncharacterized protein</fullName>
    </submittedName>
</protein>
<gene>
    <name evidence="2" type="ORF">Tci_502928</name>
</gene>
<proteinExistence type="predicted"/>
<dbReference type="AlphaFoldDB" id="A0A699I7S1"/>
<evidence type="ECO:0000313" key="2">
    <source>
        <dbReference type="EMBL" id="GEZ30955.1"/>
    </source>
</evidence>
<comment type="caution">
    <text evidence="2">The sequence shown here is derived from an EMBL/GenBank/DDBJ whole genome shotgun (WGS) entry which is preliminary data.</text>
</comment>
<evidence type="ECO:0000256" key="1">
    <source>
        <dbReference type="SAM" id="MobiDB-lite"/>
    </source>
</evidence>
<name>A0A699I7S1_TANCI</name>
<feature type="region of interest" description="Disordered" evidence="1">
    <location>
        <begin position="157"/>
        <end position="187"/>
    </location>
</feature>
<accession>A0A699I7S1</accession>